<name>A0A8H7KLN5_AGABI</name>
<sequence>MPKCADELRTLIIYFVIVIIHPQSLIRHYHTLPNSGADAYYCYKFGSQHEIRGTFIYDLTSWMTFSTPPPRTITITFEEDASGLLWQYSTRATLTSESTIVDRWDRQSCNFQGTTAGTCVEIAHFPSLEGNFTFTNSDGKLEGSGS</sequence>
<gene>
    <name evidence="1" type="ORF">Agabi119p4_1393</name>
</gene>
<comment type="caution">
    <text evidence="1">The sequence shown here is derived from an EMBL/GenBank/DDBJ whole genome shotgun (WGS) entry which is preliminary data.</text>
</comment>
<dbReference type="AlphaFoldDB" id="A0A8H7KLN5"/>
<proteinExistence type="predicted"/>
<reference evidence="1 2" key="1">
    <citation type="journal article" name="Sci. Rep.">
        <title>Telomere-to-telomere assembled and centromere annotated genomes of the two main subspecies of the button mushroom Agaricus bisporus reveal especially polymorphic chromosome ends.</title>
        <authorList>
            <person name="Sonnenberg A.S.M."/>
            <person name="Sedaghat-Telgerd N."/>
            <person name="Lavrijssen B."/>
            <person name="Ohm R.A."/>
            <person name="Hendrickx P.M."/>
            <person name="Scholtmeijer K."/>
            <person name="Baars J.J.P."/>
            <person name="van Peer A."/>
        </authorList>
    </citation>
    <scope>NUCLEOTIDE SEQUENCE [LARGE SCALE GENOMIC DNA]</scope>
    <source>
        <strain evidence="1 2">H119_p4</strain>
    </source>
</reference>
<evidence type="ECO:0000313" key="2">
    <source>
        <dbReference type="Proteomes" id="UP000629468"/>
    </source>
</evidence>
<accession>A0A8H7KLN5</accession>
<dbReference type="EMBL" id="JABXXO010000001">
    <property type="protein sequence ID" value="KAF7785228.1"/>
    <property type="molecule type" value="Genomic_DNA"/>
</dbReference>
<dbReference type="Proteomes" id="UP000629468">
    <property type="component" value="Unassembled WGS sequence"/>
</dbReference>
<protein>
    <submittedName>
        <fullName evidence="1">Uncharacterized protein</fullName>
    </submittedName>
</protein>
<organism evidence="1 2">
    <name type="scientific">Agaricus bisporus var. burnettii</name>
    <dbReference type="NCBI Taxonomy" id="192524"/>
    <lineage>
        <taxon>Eukaryota</taxon>
        <taxon>Fungi</taxon>
        <taxon>Dikarya</taxon>
        <taxon>Basidiomycota</taxon>
        <taxon>Agaricomycotina</taxon>
        <taxon>Agaricomycetes</taxon>
        <taxon>Agaricomycetidae</taxon>
        <taxon>Agaricales</taxon>
        <taxon>Agaricineae</taxon>
        <taxon>Agaricaceae</taxon>
        <taxon>Agaricus</taxon>
    </lineage>
</organism>
<evidence type="ECO:0000313" key="1">
    <source>
        <dbReference type="EMBL" id="KAF7785228.1"/>
    </source>
</evidence>